<dbReference type="GO" id="GO:0046872">
    <property type="term" value="F:metal ion binding"/>
    <property type="evidence" value="ECO:0007669"/>
    <property type="project" value="UniProtKB-KW"/>
</dbReference>
<feature type="binding site" evidence="7">
    <location>
        <position position="265"/>
    </location>
    <ligand>
        <name>ATP</name>
        <dbReference type="ChEBI" id="CHEBI:30616"/>
    </ligand>
</feature>
<dbReference type="PANTHER" id="PTHR12450:SF22">
    <property type="entry name" value="EXTRACELLULAR SERINE_THREONINE PROTEIN CG31145"/>
    <property type="match status" value="1"/>
</dbReference>
<evidence type="ECO:0000259" key="9">
    <source>
        <dbReference type="Pfam" id="PF06702"/>
    </source>
</evidence>
<evidence type="ECO:0000313" key="10">
    <source>
        <dbReference type="EMBL" id="KAK2189595.1"/>
    </source>
</evidence>
<keyword evidence="5" id="KW-0325">Glycoprotein</keyword>
<feature type="binding site" evidence="7">
    <location>
        <position position="249"/>
    </location>
    <ligand>
        <name>ATP</name>
        <dbReference type="ChEBI" id="CHEBI:30616"/>
    </ligand>
</feature>
<evidence type="ECO:0000256" key="3">
    <source>
        <dbReference type="ARBA" id="ARBA00023034"/>
    </source>
</evidence>
<feature type="domain" description="FAM20 C-terminal" evidence="9">
    <location>
        <begin position="332"/>
        <end position="548"/>
    </location>
</feature>
<comment type="similarity">
    <text evidence="2">Belongs to the FAM20 family.</text>
</comment>
<dbReference type="GO" id="GO:0005794">
    <property type="term" value="C:Golgi apparatus"/>
    <property type="evidence" value="ECO:0007669"/>
    <property type="project" value="UniProtKB-SubCell"/>
</dbReference>
<organism evidence="10 11">
    <name type="scientific">Ridgeia piscesae</name>
    <name type="common">Tubeworm</name>
    <dbReference type="NCBI Taxonomy" id="27915"/>
    <lineage>
        <taxon>Eukaryota</taxon>
        <taxon>Metazoa</taxon>
        <taxon>Spiralia</taxon>
        <taxon>Lophotrochozoa</taxon>
        <taxon>Annelida</taxon>
        <taxon>Polychaeta</taxon>
        <taxon>Sedentaria</taxon>
        <taxon>Canalipalpata</taxon>
        <taxon>Sabellida</taxon>
        <taxon>Siboglinidae</taxon>
        <taxon>Ridgeia</taxon>
    </lineage>
</organism>
<feature type="binding site" evidence="7">
    <location>
        <begin position="368"/>
        <end position="371"/>
    </location>
    <ligand>
        <name>ATP</name>
        <dbReference type="ChEBI" id="CHEBI:30616"/>
    </ligand>
</feature>
<evidence type="ECO:0000256" key="8">
    <source>
        <dbReference type="PIRSR" id="PIRSR624869-3"/>
    </source>
</evidence>
<dbReference type="GO" id="GO:0016773">
    <property type="term" value="F:phosphotransferase activity, alcohol group as acceptor"/>
    <property type="evidence" value="ECO:0007669"/>
    <property type="project" value="TreeGrafter"/>
</dbReference>
<evidence type="ECO:0000256" key="1">
    <source>
        <dbReference type="ARBA" id="ARBA00004555"/>
    </source>
</evidence>
<evidence type="ECO:0000256" key="4">
    <source>
        <dbReference type="ARBA" id="ARBA00023157"/>
    </source>
</evidence>
<name>A0AAD9UHI5_RIDPI</name>
<dbReference type="EMBL" id="JAODUO010000101">
    <property type="protein sequence ID" value="KAK2189595.1"/>
    <property type="molecule type" value="Genomic_DNA"/>
</dbReference>
<keyword evidence="7" id="KW-0067">ATP-binding</keyword>
<evidence type="ECO:0000256" key="2">
    <source>
        <dbReference type="ARBA" id="ARBA00006557"/>
    </source>
</evidence>
<accession>A0AAD9UHI5</accession>
<keyword evidence="3" id="KW-0333">Golgi apparatus</keyword>
<feature type="binding site" evidence="7">
    <location>
        <position position="286"/>
    </location>
    <ligand>
        <name>ATP</name>
        <dbReference type="ChEBI" id="CHEBI:30616"/>
    </ligand>
</feature>
<dbReference type="Proteomes" id="UP001209878">
    <property type="component" value="Unassembled WGS sequence"/>
</dbReference>
<keyword evidence="11" id="KW-1185">Reference proteome</keyword>
<feature type="binding site" evidence="7">
    <location>
        <position position="457"/>
    </location>
    <ligand>
        <name>ATP</name>
        <dbReference type="ChEBI" id="CHEBI:30616"/>
    </ligand>
</feature>
<dbReference type="GO" id="GO:0005524">
    <property type="term" value="F:ATP binding"/>
    <property type="evidence" value="ECO:0007669"/>
    <property type="project" value="UniProtKB-KW"/>
</dbReference>
<feature type="binding site" evidence="7">
    <location>
        <position position="442"/>
    </location>
    <ligand>
        <name>ATP</name>
        <dbReference type="ChEBI" id="CHEBI:30616"/>
    </ligand>
</feature>
<sequence>MKLKQRSLMATGGAAVLLLVAFQTNCFGLLGVTSPLVRHKIRPRSGDVAANALRAAEDPDIRAHISIMRKDLDLSAYVSLETDTQNLTDSRLLELVLEDTKMQKKGVVDRIIRVAHLLESYKNGLKPNINTYDAHNSQGDDSNVAGTVSSVKGNRSPETLAPRVIQRLDKIVSAMENKHQRVPMHKAPRLDIHNTVSQEGSRLPAWKTFHNHISQYSLYDPKDPAIDEMLQDLVSQPIVKVYQHEGGTQLKLVFYLANNARVMWKPRRFPRDRGTLPDHFYFNDYERFNAEIAAFHLDRILGFYRVTPTAGKLLNMTHDILRLADKKLAKTFYISPAGNVCFYGQCSYYCDTNHALCGRPDMLEGSMAAFLPGSLTVKRKKWLHPWKRSYSKHRLAAWRTDTTYCDKVRQKPPYNTGRRLLDLTDLAVFDFFTGNLDRHHYETFLGFGNFTSLLHLDNGRGFGKPHYDDLTILAPVTQCCLIRYSTLRRLLGFLRSQTTLAQRMRQSMARDKLAPILTEPHLTALNRRLIVVLQVVYNCTTKRRTRDVIVDDGF</sequence>
<protein>
    <recommendedName>
        <fullName evidence="9">FAM20 C-terminal domain-containing protein</fullName>
    </recommendedName>
</protein>
<feature type="active site" evidence="6">
    <location>
        <position position="437"/>
    </location>
</feature>
<evidence type="ECO:0000256" key="7">
    <source>
        <dbReference type="PIRSR" id="PIRSR624869-2"/>
    </source>
</evidence>
<evidence type="ECO:0000313" key="11">
    <source>
        <dbReference type="Proteomes" id="UP001209878"/>
    </source>
</evidence>
<comment type="cofactor">
    <cofactor evidence="8">
        <name>Mn(2+)</name>
        <dbReference type="ChEBI" id="CHEBI:29035"/>
    </cofactor>
</comment>
<dbReference type="PANTHER" id="PTHR12450">
    <property type="entry name" value="DENTIN MATRIX PROTEIN 4 PROTEIN FAM20"/>
    <property type="match status" value="1"/>
</dbReference>
<reference evidence="10" key="1">
    <citation type="journal article" date="2023" name="Mol. Biol. Evol.">
        <title>Third-Generation Sequencing Reveals the Adaptive Role of the Epigenome in Three Deep-Sea Polychaetes.</title>
        <authorList>
            <person name="Perez M."/>
            <person name="Aroh O."/>
            <person name="Sun Y."/>
            <person name="Lan Y."/>
            <person name="Juniper S.K."/>
            <person name="Young C.R."/>
            <person name="Angers B."/>
            <person name="Qian P.Y."/>
        </authorList>
    </citation>
    <scope>NUCLEOTIDE SEQUENCE</scope>
    <source>
        <strain evidence="10">R07B-5</strain>
    </source>
</reference>
<proteinExistence type="inferred from homology"/>
<dbReference type="AlphaFoldDB" id="A0AAD9UHI5"/>
<dbReference type="InterPro" id="IPR024869">
    <property type="entry name" value="FAM20"/>
</dbReference>
<dbReference type="InterPro" id="IPR009581">
    <property type="entry name" value="FAM20_C"/>
</dbReference>
<feature type="binding site" evidence="8">
    <location>
        <position position="457"/>
    </location>
    <ligand>
        <name>Mn(2+)</name>
        <dbReference type="ChEBI" id="CHEBI:29035"/>
    </ligand>
</feature>
<keyword evidence="4" id="KW-1015">Disulfide bond</keyword>
<comment type="caution">
    <text evidence="10">The sequence shown here is derived from an EMBL/GenBank/DDBJ whole genome shotgun (WGS) entry which is preliminary data.</text>
</comment>
<evidence type="ECO:0000256" key="6">
    <source>
        <dbReference type="PIRSR" id="PIRSR624869-1"/>
    </source>
</evidence>
<dbReference type="CDD" id="cd10314">
    <property type="entry name" value="FAM20_C"/>
    <property type="match status" value="1"/>
</dbReference>
<comment type="subcellular location">
    <subcellularLocation>
        <location evidence="1">Golgi apparatus</location>
    </subcellularLocation>
</comment>
<feature type="binding site" evidence="8">
    <location>
        <position position="286"/>
    </location>
    <ligand>
        <name>Mn(2+)</name>
        <dbReference type="ChEBI" id="CHEBI:29035"/>
    </ligand>
</feature>
<dbReference type="Pfam" id="PF06702">
    <property type="entry name" value="Fam20C"/>
    <property type="match status" value="1"/>
</dbReference>
<gene>
    <name evidence="10" type="ORF">NP493_101g01004</name>
</gene>
<keyword evidence="7" id="KW-0547">Nucleotide-binding</keyword>
<keyword evidence="8" id="KW-0464">Manganese</keyword>
<evidence type="ECO:0000256" key="5">
    <source>
        <dbReference type="ARBA" id="ARBA00023180"/>
    </source>
</evidence>
<keyword evidence="8" id="KW-0479">Metal-binding</keyword>